<sequence>MSHQSSASPSSDVASNSTSPPQRVTPLTSKPSDDTDAQTSRSNDTPNRVPIDLPRSASTGKGGCWTCRLRRKKCDEQREGDSCHTCNRLKIKCLGWGPKRPDWMRDKQAVEAYKADIKAQLTRAGLIRGQPRSSIIQATAGSSSVFTTHQYQAPSASAPQIDPGSSGSVNLPFDFPPHFDSNFTQINTHSPFTRSISIPSSHPSPHDLAQFTTFDNLTPSPVTFNPETTEAALSGHNMQIEHVLYYFDRVCGLQFAFAGSSAESITYSLVLQYPQGPLTDALCALASLYDVCLRTSRELDPNMLENSQARVFYDNAYAQLLQSRQGILSEADANAALHLLSFSTFSGGMTDWQPMLDIANEWFVHTGITTHENPKLAIMNMSGAARLALKTTMWLDVMSTVTLRAVPKYLLFYRRLHRGGGGYWAASGRNTAEELDARSESLTGCPDEVLLGIAEISSLECWKAQEMRNGTLSMRELIRRGDVLESHLRADYVRDTDQTTLHPESAMGDPNAAGHSGPMAQGDVTRKLVAGIFREAAIVYLHTVLSGSHPVFYLIRRTGVPEIARSVEVIIIFLQQLPVSILDRVLTFPIYLAGCMTDNPVQREVLKARLLSMQDGFANIHQTVRVLETVWHRRDNRGGAVEWRDLLHVQGRHRLLLV</sequence>
<evidence type="ECO:0000313" key="5">
    <source>
        <dbReference type="EMBL" id="KIM67631.1"/>
    </source>
</evidence>
<feature type="region of interest" description="Disordered" evidence="3">
    <location>
        <begin position="1"/>
        <end position="60"/>
    </location>
</feature>
<dbReference type="InterPro" id="IPR021858">
    <property type="entry name" value="Fun_TF"/>
</dbReference>
<evidence type="ECO:0000313" key="6">
    <source>
        <dbReference type="Proteomes" id="UP000053989"/>
    </source>
</evidence>
<feature type="compositionally biased region" description="Low complexity" evidence="3">
    <location>
        <begin position="1"/>
        <end position="19"/>
    </location>
</feature>
<dbReference type="GO" id="GO:0008270">
    <property type="term" value="F:zinc ion binding"/>
    <property type="evidence" value="ECO:0007669"/>
    <property type="project" value="InterPro"/>
</dbReference>
<keyword evidence="2" id="KW-0539">Nucleus</keyword>
<dbReference type="GO" id="GO:0005634">
    <property type="term" value="C:nucleus"/>
    <property type="evidence" value="ECO:0007669"/>
    <property type="project" value="UniProtKB-SubCell"/>
</dbReference>
<dbReference type="PROSITE" id="PS00463">
    <property type="entry name" value="ZN2_CY6_FUNGAL_1"/>
    <property type="match status" value="1"/>
</dbReference>
<name>A0A0C3EIA0_9AGAM</name>
<dbReference type="InParanoid" id="A0A0C3EIA0"/>
<dbReference type="SMART" id="SM00066">
    <property type="entry name" value="GAL4"/>
    <property type="match status" value="1"/>
</dbReference>
<evidence type="ECO:0000256" key="2">
    <source>
        <dbReference type="ARBA" id="ARBA00023242"/>
    </source>
</evidence>
<dbReference type="EMBL" id="KN822012">
    <property type="protein sequence ID" value="KIM67631.1"/>
    <property type="molecule type" value="Genomic_DNA"/>
</dbReference>
<dbReference type="PANTHER" id="PTHR37534:SF20">
    <property type="entry name" value="PRO1A C6 ZINK-FINGER PROTEIN"/>
    <property type="match status" value="1"/>
</dbReference>
<accession>A0A0C3EIA0</accession>
<gene>
    <name evidence="5" type="ORF">SCLCIDRAFT_107566</name>
</gene>
<dbReference type="GO" id="GO:0000981">
    <property type="term" value="F:DNA-binding transcription factor activity, RNA polymerase II-specific"/>
    <property type="evidence" value="ECO:0007669"/>
    <property type="project" value="InterPro"/>
</dbReference>
<dbReference type="PANTHER" id="PTHR37534">
    <property type="entry name" value="TRANSCRIPTIONAL ACTIVATOR PROTEIN UGA3"/>
    <property type="match status" value="1"/>
</dbReference>
<reference evidence="6" key="2">
    <citation type="submission" date="2015-01" db="EMBL/GenBank/DDBJ databases">
        <title>Evolutionary Origins and Diversification of the Mycorrhizal Mutualists.</title>
        <authorList>
            <consortium name="DOE Joint Genome Institute"/>
            <consortium name="Mycorrhizal Genomics Consortium"/>
            <person name="Kohler A."/>
            <person name="Kuo A."/>
            <person name="Nagy L.G."/>
            <person name="Floudas D."/>
            <person name="Copeland A."/>
            <person name="Barry K.W."/>
            <person name="Cichocki N."/>
            <person name="Veneault-Fourrey C."/>
            <person name="LaButti K."/>
            <person name="Lindquist E.A."/>
            <person name="Lipzen A."/>
            <person name="Lundell T."/>
            <person name="Morin E."/>
            <person name="Murat C."/>
            <person name="Riley R."/>
            <person name="Ohm R."/>
            <person name="Sun H."/>
            <person name="Tunlid A."/>
            <person name="Henrissat B."/>
            <person name="Grigoriev I.V."/>
            <person name="Hibbett D.S."/>
            <person name="Martin F."/>
        </authorList>
    </citation>
    <scope>NUCLEOTIDE SEQUENCE [LARGE SCALE GENOMIC DNA]</scope>
    <source>
        <strain evidence="6">Foug A</strain>
    </source>
</reference>
<feature type="region of interest" description="Disordered" evidence="3">
    <location>
        <begin position="499"/>
        <end position="520"/>
    </location>
</feature>
<dbReference type="PROSITE" id="PS50048">
    <property type="entry name" value="ZN2_CY6_FUNGAL_2"/>
    <property type="match status" value="1"/>
</dbReference>
<evidence type="ECO:0000256" key="1">
    <source>
        <dbReference type="ARBA" id="ARBA00004123"/>
    </source>
</evidence>
<feature type="compositionally biased region" description="Polar residues" evidence="3">
    <location>
        <begin position="37"/>
        <end position="46"/>
    </location>
</feature>
<organism evidence="5 6">
    <name type="scientific">Scleroderma citrinum Foug A</name>
    <dbReference type="NCBI Taxonomy" id="1036808"/>
    <lineage>
        <taxon>Eukaryota</taxon>
        <taxon>Fungi</taxon>
        <taxon>Dikarya</taxon>
        <taxon>Basidiomycota</taxon>
        <taxon>Agaricomycotina</taxon>
        <taxon>Agaricomycetes</taxon>
        <taxon>Agaricomycetidae</taxon>
        <taxon>Boletales</taxon>
        <taxon>Sclerodermatineae</taxon>
        <taxon>Sclerodermataceae</taxon>
        <taxon>Scleroderma</taxon>
    </lineage>
</organism>
<dbReference type="CDD" id="cd00067">
    <property type="entry name" value="GAL4"/>
    <property type="match status" value="1"/>
</dbReference>
<protein>
    <recommendedName>
        <fullName evidence="4">Zn(2)-C6 fungal-type domain-containing protein</fullName>
    </recommendedName>
</protein>
<feature type="domain" description="Zn(2)-C6 fungal-type" evidence="4">
    <location>
        <begin position="63"/>
        <end position="93"/>
    </location>
</feature>
<evidence type="ECO:0000256" key="3">
    <source>
        <dbReference type="SAM" id="MobiDB-lite"/>
    </source>
</evidence>
<dbReference type="Pfam" id="PF11951">
    <property type="entry name" value="Fungal_trans_2"/>
    <property type="match status" value="1"/>
</dbReference>
<dbReference type="HOGENOM" id="CLU_013536_0_0_1"/>
<feature type="compositionally biased region" description="Polar residues" evidence="3">
    <location>
        <begin position="20"/>
        <end position="30"/>
    </location>
</feature>
<dbReference type="InterPro" id="IPR036864">
    <property type="entry name" value="Zn2-C6_fun-type_DNA-bd_sf"/>
</dbReference>
<keyword evidence="6" id="KW-1185">Reference proteome</keyword>
<reference evidence="5 6" key="1">
    <citation type="submission" date="2014-04" db="EMBL/GenBank/DDBJ databases">
        <authorList>
            <consortium name="DOE Joint Genome Institute"/>
            <person name="Kuo A."/>
            <person name="Kohler A."/>
            <person name="Nagy L.G."/>
            <person name="Floudas D."/>
            <person name="Copeland A."/>
            <person name="Barry K.W."/>
            <person name="Cichocki N."/>
            <person name="Veneault-Fourrey C."/>
            <person name="LaButti K."/>
            <person name="Lindquist E.A."/>
            <person name="Lipzen A."/>
            <person name="Lundell T."/>
            <person name="Morin E."/>
            <person name="Murat C."/>
            <person name="Sun H."/>
            <person name="Tunlid A."/>
            <person name="Henrissat B."/>
            <person name="Grigoriev I.V."/>
            <person name="Hibbett D.S."/>
            <person name="Martin F."/>
            <person name="Nordberg H.P."/>
            <person name="Cantor M.N."/>
            <person name="Hua S.X."/>
        </authorList>
    </citation>
    <scope>NUCLEOTIDE SEQUENCE [LARGE SCALE GENOMIC DNA]</scope>
    <source>
        <strain evidence="5 6">Foug A</strain>
    </source>
</reference>
<dbReference type="Proteomes" id="UP000053989">
    <property type="component" value="Unassembled WGS sequence"/>
</dbReference>
<proteinExistence type="predicted"/>
<dbReference type="SUPFAM" id="SSF57701">
    <property type="entry name" value="Zn2/Cys6 DNA-binding domain"/>
    <property type="match status" value="1"/>
</dbReference>
<dbReference type="OrthoDB" id="5419315at2759"/>
<comment type="subcellular location">
    <subcellularLocation>
        <location evidence="1">Nucleus</location>
    </subcellularLocation>
</comment>
<dbReference type="AlphaFoldDB" id="A0A0C3EIA0"/>
<evidence type="ECO:0000259" key="4">
    <source>
        <dbReference type="PROSITE" id="PS50048"/>
    </source>
</evidence>
<dbReference type="InterPro" id="IPR001138">
    <property type="entry name" value="Zn2Cys6_DnaBD"/>
</dbReference>
<dbReference type="STRING" id="1036808.A0A0C3EIA0"/>